<dbReference type="Pfam" id="PF05016">
    <property type="entry name" value="ParE_toxin"/>
    <property type="match status" value="1"/>
</dbReference>
<dbReference type="SUPFAM" id="SSF143011">
    <property type="entry name" value="RelE-like"/>
    <property type="match status" value="1"/>
</dbReference>
<dbReference type="PANTHER" id="PTHR35601">
    <property type="entry name" value="TOXIN RELE"/>
    <property type="match status" value="1"/>
</dbReference>
<dbReference type="Proteomes" id="UP000229641">
    <property type="component" value="Unassembled WGS sequence"/>
</dbReference>
<evidence type="ECO:0000313" key="4">
    <source>
        <dbReference type="Proteomes" id="UP000229641"/>
    </source>
</evidence>
<dbReference type="InterPro" id="IPR035093">
    <property type="entry name" value="RelE/ParE_toxin_dom_sf"/>
</dbReference>
<evidence type="ECO:0000256" key="2">
    <source>
        <dbReference type="ARBA" id="ARBA00022649"/>
    </source>
</evidence>
<protein>
    <recommendedName>
        <fullName evidence="5">Type II toxin-antitoxin system mRNA interferase toxin, RelE/StbE family</fullName>
    </recommendedName>
</protein>
<organism evidence="3 4">
    <name type="scientific">Candidatus Ghiorseimicrobium undicola</name>
    <dbReference type="NCBI Taxonomy" id="1974746"/>
    <lineage>
        <taxon>Bacteria</taxon>
        <taxon>Pseudomonadati</taxon>
        <taxon>Candidatus Omnitrophota</taxon>
        <taxon>Candidatus Ghiorseimicrobium</taxon>
    </lineage>
</organism>
<dbReference type="InterPro" id="IPR007712">
    <property type="entry name" value="RelE/ParE_toxin"/>
</dbReference>
<comment type="similarity">
    <text evidence="1">Belongs to the RelE toxin family.</text>
</comment>
<gene>
    <name evidence="3" type="ORF">COV72_03915</name>
</gene>
<evidence type="ECO:0008006" key="5">
    <source>
        <dbReference type="Google" id="ProtNLM"/>
    </source>
</evidence>
<dbReference type="AlphaFoldDB" id="A0A2H0LXW9"/>
<proteinExistence type="inferred from homology"/>
<sequence length="86" mass="10373">MYKVVYLEQVEADLKKLDKPVIRKILDRVEKYLAQDPKGIGKPLKGEFQGYWRYRWGDYRVIYKISEKEILIAVLRIAHRKSVYEQ</sequence>
<dbReference type="EMBL" id="PCWA01000055">
    <property type="protein sequence ID" value="PIQ89273.1"/>
    <property type="molecule type" value="Genomic_DNA"/>
</dbReference>
<evidence type="ECO:0000313" key="3">
    <source>
        <dbReference type="EMBL" id="PIQ89273.1"/>
    </source>
</evidence>
<reference evidence="3 4" key="1">
    <citation type="submission" date="2017-09" db="EMBL/GenBank/DDBJ databases">
        <title>Depth-based differentiation of microbial function through sediment-hosted aquifers and enrichment of novel symbionts in the deep terrestrial subsurface.</title>
        <authorList>
            <person name="Probst A.J."/>
            <person name="Ladd B."/>
            <person name="Jarett J.K."/>
            <person name="Geller-Mcgrath D.E."/>
            <person name="Sieber C.M."/>
            <person name="Emerson J.B."/>
            <person name="Anantharaman K."/>
            <person name="Thomas B.C."/>
            <person name="Malmstrom R."/>
            <person name="Stieglmeier M."/>
            <person name="Klingl A."/>
            <person name="Woyke T."/>
            <person name="Ryan C.M."/>
            <person name="Banfield J.F."/>
        </authorList>
    </citation>
    <scope>NUCLEOTIDE SEQUENCE [LARGE SCALE GENOMIC DNA]</scope>
    <source>
        <strain evidence="3">CG11_big_fil_rev_8_21_14_0_20_42_13</strain>
    </source>
</reference>
<accession>A0A2H0LXW9</accession>
<evidence type="ECO:0000256" key="1">
    <source>
        <dbReference type="ARBA" id="ARBA00006226"/>
    </source>
</evidence>
<dbReference type="Gene3D" id="3.30.2310.20">
    <property type="entry name" value="RelE-like"/>
    <property type="match status" value="1"/>
</dbReference>
<name>A0A2H0LXW9_9BACT</name>
<comment type="caution">
    <text evidence="3">The sequence shown here is derived from an EMBL/GenBank/DDBJ whole genome shotgun (WGS) entry which is preliminary data.</text>
</comment>
<dbReference type="NCBIfam" id="TIGR02385">
    <property type="entry name" value="RelE_StbE"/>
    <property type="match status" value="1"/>
</dbReference>
<dbReference type="PANTHER" id="PTHR35601:SF1">
    <property type="entry name" value="TOXIN RELE"/>
    <property type="match status" value="1"/>
</dbReference>
<keyword evidence="2" id="KW-1277">Toxin-antitoxin system</keyword>